<gene>
    <name evidence="2" type="ORF">DY240_09765</name>
</gene>
<dbReference type="Proteomes" id="UP000284057">
    <property type="component" value="Unassembled WGS sequence"/>
</dbReference>
<proteinExistence type="predicted"/>
<protein>
    <submittedName>
        <fullName evidence="2">MBL fold metallo-hydrolase</fullName>
    </submittedName>
</protein>
<keyword evidence="3" id="KW-1185">Reference proteome</keyword>
<accession>A0A418KSH6</accession>
<organism evidence="2 3">
    <name type="scientific">Jiangella rhizosphaerae</name>
    <dbReference type="NCBI Taxonomy" id="2293569"/>
    <lineage>
        <taxon>Bacteria</taxon>
        <taxon>Bacillati</taxon>
        <taxon>Actinomycetota</taxon>
        <taxon>Actinomycetes</taxon>
        <taxon>Jiangellales</taxon>
        <taxon>Jiangellaceae</taxon>
        <taxon>Jiangella</taxon>
    </lineage>
</organism>
<name>A0A418KSH6_9ACTN</name>
<evidence type="ECO:0000313" key="2">
    <source>
        <dbReference type="EMBL" id="RIQ27349.1"/>
    </source>
</evidence>
<evidence type="ECO:0000259" key="1">
    <source>
        <dbReference type="Pfam" id="PF12706"/>
    </source>
</evidence>
<dbReference type="Pfam" id="PF12706">
    <property type="entry name" value="Lactamase_B_2"/>
    <property type="match status" value="1"/>
</dbReference>
<keyword evidence="2" id="KW-0378">Hydrolase</keyword>
<sequence length="301" mass="31168">MPRRGDRPRAAGRAGRVAPAGGRAGVRIVLHGVRGSTPAPGAAFVRTGGHTSCVSVTVRGEPAPRLVLDAGTGLAGVTELLRGAPYRGDLVLSHLHWDHVQGLPFFRSGDVDGADVRLWLPAQDGAAPDVPGSAATLLRRAMSPPHFPIGPDGLAGRWRFSAHDAGWASAGGASVRLADIPHKGGRTFGIRVEADGASFAYLPDHAAAAGDGPAADLVRGVDLLLHDAQFSDAERYWACAYGHSTIGDAIALAVRARVGRLVLIHHAPARPDDDVDELAAKHAAAAPLPVTVGREGDVLEL</sequence>
<dbReference type="EMBL" id="QUAL01000088">
    <property type="protein sequence ID" value="RIQ27349.1"/>
    <property type="molecule type" value="Genomic_DNA"/>
</dbReference>
<reference evidence="2 3" key="1">
    <citation type="submission" date="2018-09" db="EMBL/GenBank/DDBJ databases">
        <title>Isolation, diversity and antifungal activity of actinobacteria from wheat.</title>
        <authorList>
            <person name="Han C."/>
        </authorList>
    </citation>
    <scope>NUCLEOTIDE SEQUENCE [LARGE SCALE GENOMIC DNA]</scope>
    <source>
        <strain evidence="2 3">NEAU-YY265</strain>
    </source>
</reference>
<dbReference type="SUPFAM" id="SSF56281">
    <property type="entry name" value="Metallo-hydrolase/oxidoreductase"/>
    <property type="match status" value="1"/>
</dbReference>
<dbReference type="InterPro" id="IPR036866">
    <property type="entry name" value="RibonucZ/Hydroxyglut_hydro"/>
</dbReference>
<dbReference type="InterPro" id="IPR001279">
    <property type="entry name" value="Metallo-B-lactamas"/>
</dbReference>
<comment type="caution">
    <text evidence="2">The sequence shown here is derived from an EMBL/GenBank/DDBJ whole genome shotgun (WGS) entry which is preliminary data.</text>
</comment>
<dbReference type="AlphaFoldDB" id="A0A418KSH6"/>
<dbReference type="GO" id="GO:0016787">
    <property type="term" value="F:hydrolase activity"/>
    <property type="evidence" value="ECO:0007669"/>
    <property type="project" value="UniProtKB-KW"/>
</dbReference>
<evidence type="ECO:0000313" key="3">
    <source>
        <dbReference type="Proteomes" id="UP000284057"/>
    </source>
</evidence>
<feature type="domain" description="Metallo-beta-lactamase" evidence="1">
    <location>
        <begin position="65"/>
        <end position="266"/>
    </location>
</feature>
<dbReference type="Gene3D" id="3.60.15.10">
    <property type="entry name" value="Ribonuclease Z/Hydroxyacylglutathione hydrolase-like"/>
    <property type="match status" value="1"/>
</dbReference>
<dbReference type="CDD" id="cd07715">
    <property type="entry name" value="TaR3-like_MBL-fold"/>
    <property type="match status" value="1"/>
</dbReference>